<dbReference type="GO" id="GO:0009116">
    <property type="term" value="P:nucleoside metabolic process"/>
    <property type="evidence" value="ECO:0007669"/>
    <property type="project" value="InterPro"/>
</dbReference>
<keyword evidence="2" id="KW-0808">Transferase</keyword>
<proteinExistence type="predicted"/>
<reference evidence="2" key="1">
    <citation type="journal article" date="2020" name="mSystems">
        <title>Genome- and Community-Level Interaction Insights into Carbon Utilization and Element Cycling Functions of Hydrothermarchaeota in Hydrothermal Sediment.</title>
        <authorList>
            <person name="Zhou Z."/>
            <person name="Liu Y."/>
            <person name="Xu W."/>
            <person name="Pan J."/>
            <person name="Luo Z.H."/>
            <person name="Li M."/>
        </authorList>
    </citation>
    <scope>NUCLEOTIDE SEQUENCE [LARGE SCALE GENOMIC DNA]</scope>
    <source>
        <strain evidence="2">SpSt-23</strain>
    </source>
</reference>
<dbReference type="GO" id="GO:0009166">
    <property type="term" value="P:nucleotide catabolic process"/>
    <property type="evidence" value="ECO:0007669"/>
    <property type="project" value="InterPro"/>
</dbReference>
<dbReference type="Gene3D" id="3.40.50.1580">
    <property type="entry name" value="Nucleoside phosphorylase domain"/>
    <property type="match status" value="1"/>
</dbReference>
<dbReference type="InterPro" id="IPR010058">
    <property type="entry name" value="Uridine_phosphorylase"/>
</dbReference>
<dbReference type="Pfam" id="PF01048">
    <property type="entry name" value="PNP_UDP_1"/>
    <property type="match status" value="1"/>
</dbReference>
<sequence>MVKALKSASSPETEEGKQYHLEVKPGDVSRYVLLPGDPGRVELIASFWDKNWRVSQHREYVTYSGYYKNVFITTTSTGIGGPATAIAVEELARVGADTFIRVGTTGALTKNIAVGDLVISTGAVRLDGTSKHYVIPEYPATASIDVTLALIEAADSLGVKYHVGLTASSDSFYVGQERPGFKGYLPPFQKGLIEFLRSVNVLNFEMEASVIFTLANIYGLRAGAVCAAIANRETEVFIPNAGVEDAVRVANEAVKILSEWDTELQKSGRKIITPSLIAEILGKGRSSFEKR</sequence>
<accession>A0A7C2BJP2</accession>
<name>A0A7C2BJP2_9CREN</name>
<evidence type="ECO:0000313" key="2">
    <source>
        <dbReference type="EMBL" id="HEF86732.1"/>
    </source>
</evidence>
<dbReference type="AlphaFoldDB" id="A0A7C2BJP2"/>
<comment type="caution">
    <text evidence="2">The sequence shown here is derived from an EMBL/GenBank/DDBJ whole genome shotgun (WGS) entry which is preliminary data.</text>
</comment>
<dbReference type="EMBL" id="DSJT01000003">
    <property type="protein sequence ID" value="HEF86732.1"/>
    <property type="molecule type" value="Genomic_DNA"/>
</dbReference>
<dbReference type="CDD" id="cd17767">
    <property type="entry name" value="UP_EcUdp-like"/>
    <property type="match status" value="1"/>
</dbReference>
<feature type="domain" description="Nucleoside phosphorylase" evidence="1">
    <location>
        <begin position="30"/>
        <end position="232"/>
    </location>
</feature>
<dbReference type="EC" id="2.4.2.3" evidence="2"/>
<dbReference type="InterPro" id="IPR035994">
    <property type="entry name" value="Nucleoside_phosphorylase_sf"/>
</dbReference>
<dbReference type="InterPro" id="IPR000845">
    <property type="entry name" value="Nucleoside_phosphorylase_d"/>
</dbReference>
<dbReference type="SUPFAM" id="SSF53167">
    <property type="entry name" value="Purine and uridine phosphorylases"/>
    <property type="match status" value="1"/>
</dbReference>
<dbReference type="NCBIfam" id="TIGR01718">
    <property type="entry name" value="Uridine-psphlse"/>
    <property type="match status" value="1"/>
</dbReference>
<gene>
    <name evidence="2" type="primary">udp</name>
    <name evidence="2" type="ORF">ENP55_00150</name>
</gene>
<protein>
    <submittedName>
        <fullName evidence="2">Uridine phosphorylase</fullName>
        <ecNumber evidence="2">2.4.2.3</ecNumber>
    </submittedName>
</protein>
<evidence type="ECO:0000259" key="1">
    <source>
        <dbReference type="Pfam" id="PF01048"/>
    </source>
</evidence>
<keyword evidence="2" id="KW-0328">Glycosyltransferase</keyword>
<dbReference type="PANTHER" id="PTHR43691">
    <property type="entry name" value="URIDINE PHOSPHORYLASE"/>
    <property type="match status" value="1"/>
</dbReference>
<dbReference type="GO" id="GO:0004850">
    <property type="term" value="F:uridine phosphorylase activity"/>
    <property type="evidence" value="ECO:0007669"/>
    <property type="project" value="UniProtKB-EC"/>
</dbReference>
<organism evidence="2">
    <name type="scientific">Thermosphaera aggregans</name>
    <dbReference type="NCBI Taxonomy" id="54254"/>
    <lineage>
        <taxon>Archaea</taxon>
        <taxon>Thermoproteota</taxon>
        <taxon>Thermoprotei</taxon>
        <taxon>Desulfurococcales</taxon>
        <taxon>Desulfurococcaceae</taxon>
        <taxon>Thermosphaera</taxon>
    </lineage>
</organism>
<dbReference type="PANTHER" id="PTHR43691:SF13">
    <property type="entry name" value="URIDINE PHOSPHORYLASE"/>
    <property type="match status" value="1"/>
</dbReference>
<dbReference type="GO" id="GO:0005829">
    <property type="term" value="C:cytosol"/>
    <property type="evidence" value="ECO:0007669"/>
    <property type="project" value="TreeGrafter"/>
</dbReference>